<evidence type="ECO:0000313" key="2">
    <source>
        <dbReference type="EMBL" id="MBC6489556.1"/>
    </source>
</evidence>
<gene>
    <name evidence="2" type="ORF">BC349_01140</name>
</gene>
<dbReference type="EMBL" id="MBUA01000001">
    <property type="protein sequence ID" value="MBC6489556.1"/>
    <property type="molecule type" value="Genomic_DNA"/>
</dbReference>
<evidence type="ECO:0000313" key="3">
    <source>
        <dbReference type="Proteomes" id="UP000765802"/>
    </source>
</evidence>
<dbReference type="Proteomes" id="UP000765802">
    <property type="component" value="Unassembled WGS sequence"/>
</dbReference>
<feature type="transmembrane region" description="Helical" evidence="1">
    <location>
        <begin position="33"/>
        <end position="54"/>
    </location>
</feature>
<keyword evidence="3" id="KW-1185">Reference proteome</keyword>
<keyword evidence="1" id="KW-1133">Transmembrane helix</keyword>
<organism evidence="2 3">
    <name type="scientific">Flavihumibacter stibioxidans</name>
    <dbReference type="NCBI Taxonomy" id="1834163"/>
    <lineage>
        <taxon>Bacteria</taxon>
        <taxon>Pseudomonadati</taxon>
        <taxon>Bacteroidota</taxon>
        <taxon>Chitinophagia</taxon>
        <taxon>Chitinophagales</taxon>
        <taxon>Chitinophagaceae</taxon>
        <taxon>Flavihumibacter</taxon>
    </lineage>
</organism>
<keyword evidence="1" id="KW-0472">Membrane</keyword>
<proteinExistence type="predicted"/>
<accession>A0ABR7M3G1</accession>
<sequence>MFYSILYGKKPLSSSYKWQVKFQEIRYLISGRLASGFFFLCTTATLNIPWLMAVRRVIQLNFELSESTWN</sequence>
<keyword evidence="1" id="KW-0812">Transmembrane</keyword>
<evidence type="ECO:0000256" key="1">
    <source>
        <dbReference type="SAM" id="Phobius"/>
    </source>
</evidence>
<comment type="caution">
    <text evidence="2">The sequence shown here is derived from an EMBL/GenBank/DDBJ whole genome shotgun (WGS) entry which is preliminary data.</text>
</comment>
<name>A0ABR7M3G1_9BACT</name>
<reference evidence="2 3" key="1">
    <citation type="submission" date="2016-07" db="EMBL/GenBank/DDBJ databases">
        <title>Genome analysis of Flavihumibacter stibioxidans YS-17.</title>
        <authorList>
            <person name="Shi K."/>
            <person name="Han Y."/>
            <person name="Wang G."/>
        </authorList>
    </citation>
    <scope>NUCLEOTIDE SEQUENCE [LARGE SCALE GENOMIC DNA]</scope>
    <source>
        <strain evidence="2 3">YS-17</strain>
    </source>
</reference>
<protein>
    <submittedName>
        <fullName evidence="2">Uncharacterized protein</fullName>
    </submittedName>
</protein>